<name>A0A0F8Y908_9ZZZZ</name>
<dbReference type="InterPro" id="IPR011993">
    <property type="entry name" value="PH-like_dom_sf"/>
</dbReference>
<organism evidence="1">
    <name type="scientific">marine sediment metagenome</name>
    <dbReference type="NCBI Taxonomy" id="412755"/>
    <lineage>
        <taxon>unclassified sequences</taxon>
        <taxon>metagenomes</taxon>
        <taxon>ecological metagenomes</taxon>
    </lineage>
</organism>
<sequence length="102" mass="11416">MVIPLKANELVIKAGDSTLLASSEKVDGKLILTNQRIYFKASNGHAGEFDLEIIPTEILEVIFFNTKKIFPNGLNVVMKSGEQNKFSLKKRNEIGAMINKMY</sequence>
<gene>
    <name evidence="1" type="ORF">LCGC14_2849330</name>
</gene>
<comment type="caution">
    <text evidence="1">The sequence shown here is derived from an EMBL/GenBank/DDBJ whole genome shotgun (WGS) entry which is preliminary data.</text>
</comment>
<accession>A0A0F8Y908</accession>
<dbReference type="Gene3D" id="2.30.29.30">
    <property type="entry name" value="Pleckstrin-homology domain (PH domain)/Phosphotyrosine-binding domain (PTB)"/>
    <property type="match status" value="1"/>
</dbReference>
<proteinExistence type="predicted"/>
<dbReference type="EMBL" id="LAZR01054752">
    <property type="protein sequence ID" value="KKK77862.1"/>
    <property type="molecule type" value="Genomic_DNA"/>
</dbReference>
<evidence type="ECO:0000313" key="1">
    <source>
        <dbReference type="EMBL" id="KKK77862.1"/>
    </source>
</evidence>
<dbReference type="AlphaFoldDB" id="A0A0F8Y908"/>
<evidence type="ECO:0008006" key="2">
    <source>
        <dbReference type="Google" id="ProtNLM"/>
    </source>
</evidence>
<reference evidence="1" key="1">
    <citation type="journal article" date="2015" name="Nature">
        <title>Complex archaea that bridge the gap between prokaryotes and eukaryotes.</title>
        <authorList>
            <person name="Spang A."/>
            <person name="Saw J.H."/>
            <person name="Jorgensen S.L."/>
            <person name="Zaremba-Niedzwiedzka K."/>
            <person name="Martijn J."/>
            <person name="Lind A.E."/>
            <person name="van Eijk R."/>
            <person name="Schleper C."/>
            <person name="Guy L."/>
            <person name="Ettema T.J."/>
        </authorList>
    </citation>
    <scope>NUCLEOTIDE SEQUENCE</scope>
</reference>
<protein>
    <recommendedName>
        <fullName evidence="2">GRAM domain-containing protein</fullName>
    </recommendedName>
</protein>